<comment type="caution">
    <text evidence="3">The sequence shown here is derived from an EMBL/GenBank/DDBJ whole genome shotgun (WGS) entry which is preliminary data.</text>
</comment>
<accession>A0A7W9J2Q6</accession>
<feature type="compositionally biased region" description="Low complexity" evidence="1">
    <location>
        <begin position="22"/>
        <end position="33"/>
    </location>
</feature>
<evidence type="ECO:0000313" key="4">
    <source>
        <dbReference type="Proteomes" id="UP000549971"/>
    </source>
</evidence>
<keyword evidence="2" id="KW-0732">Signal</keyword>
<dbReference type="AlphaFoldDB" id="A0A7W9J2Q6"/>
<organism evidence="3 4">
    <name type="scientific">Kribbella italica</name>
    <dbReference type="NCBI Taxonomy" id="1540520"/>
    <lineage>
        <taxon>Bacteria</taxon>
        <taxon>Bacillati</taxon>
        <taxon>Actinomycetota</taxon>
        <taxon>Actinomycetes</taxon>
        <taxon>Propionibacteriales</taxon>
        <taxon>Kribbellaceae</taxon>
        <taxon>Kribbella</taxon>
    </lineage>
</organism>
<evidence type="ECO:0000256" key="2">
    <source>
        <dbReference type="SAM" id="SignalP"/>
    </source>
</evidence>
<evidence type="ECO:0000313" key="3">
    <source>
        <dbReference type="EMBL" id="MBB5833967.1"/>
    </source>
</evidence>
<dbReference type="RefSeq" id="WP_184793794.1">
    <property type="nucleotide sequence ID" value="NZ_JACHMY010000001.1"/>
</dbReference>
<feature type="chain" id="PRO_5038446981" evidence="2">
    <location>
        <begin position="23"/>
        <end position="208"/>
    </location>
</feature>
<feature type="region of interest" description="Disordered" evidence="1">
    <location>
        <begin position="22"/>
        <end position="58"/>
    </location>
</feature>
<sequence length="208" mass="22626">MRLTALLAAAVLLTTACGTEPAATAPAADSTSTPPSPPPTPELTRPVFPTKLPSRPALPDSAYQQLTVHRLTDPDTSLRAPAPGFAQVVFACDYEEWSPQEQRNAIERMPANDSRGDYLDARTATRTTEALGSHRDPQAADYFARSFTKDSWPTRKLVSTYDVARGNLTRANVVAARNFYADGCSAKYVAPLLTGVRVSVYAPWTWKL</sequence>
<proteinExistence type="predicted"/>
<name>A0A7W9J2Q6_9ACTN</name>
<dbReference type="Proteomes" id="UP000549971">
    <property type="component" value="Unassembled WGS sequence"/>
</dbReference>
<evidence type="ECO:0000256" key="1">
    <source>
        <dbReference type="SAM" id="MobiDB-lite"/>
    </source>
</evidence>
<protein>
    <submittedName>
        <fullName evidence="3">Uncharacterized protein</fullName>
    </submittedName>
</protein>
<gene>
    <name evidence="3" type="ORF">HDA39_000701</name>
</gene>
<keyword evidence="4" id="KW-1185">Reference proteome</keyword>
<dbReference type="EMBL" id="JACHMY010000001">
    <property type="protein sequence ID" value="MBB5833967.1"/>
    <property type="molecule type" value="Genomic_DNA"/>
</dbReference>
<dbReference type="PROSITE" id="PS51257">
    <property type="entry name" value="PROKAR_LIPOPROTEIN"/>
    <property type="match status" value="1"/>
</dbReference>
<reference evidence="3 4" key="1">
    <citation type="submission" date="2020-08" db="EMBL/GenBank/DDBJ databases">
        <title>Sequencing the genomes of 1000 actinobacteria strains.</title>
        <authorList>
            <person name="Klenk H.-P."/>
        </authorList>
    </citation>
    <scope>NUCLEOTIDE SEQUENCE [LARGE SCALE GENOMIC DNA]</scope>
    <source>
        <strain evidence="3 4">DSM 28967</strain>
    </source>
</reference>
<feature type="signal peptide" evidence="2">
    <location>
        <begin position="1"/>
        <end position="22"/>
    </location>
</feature>